<dbReference type="PIRSF" id="PIRSF039137">
    <property type="entry name" value="ABC_branched_ATPase"/>
    <property type="match status" value="1"/>
</dbReference>
<evidence type="ECO:0000256" key="2">
    <source>
        <dbReference type="ARBA" id="ARBA00022448"/>
    </source>
</evidence>
<dbReference type="InterPro" id="IPR003439">
    <property type="entry name" value="ABC_transporter-like_ATP-bd"/>
</dbReference>
<evidence type="ECO:0000256" key="4">
    <source>
        <dbReference type="ARBA" id="ARBA00022840"/>
    </source>
</evidence>
<protein>
    <submittedName>
        <fullName evidence="7">Putative branched-chain amino acid transport ATP-binding protein LivG</fullName>
    </submittedName>
</protein>
<evidence type="ECO:0000313" key="7">
    <source>
        <dbReference type="EMBL" id="QNO57729.1"/>
    </source>
</evidence>
<sequence length="239" mass="26371">MPDTTMLELKDLKVAYEKVQVLWNISFSIKAGEVVTLLGSNGAGKSTTVKTIQGILKPKSGSIKFMDKHIEGLPAYKIVDKGIALVPEGREIFPKMSVFENLILGAYVPRAKESLDESLEWVLKLFPKLEERKKQLAGTMSGGEQQMLAIARALMSKPKLLMMDEPSLGLAPVIVLQVFEIIKKLHEEGVTILLVEQNVHHALEIADSAYVLEKGKVILEGKGLELLDDEYVKSAYLGV</sequence>
<dbReference type="InterPro" id="IPR027417">
    <property type="entry name" value="P-loop_NTPase"/>
</dbReference>
<dbReference type="PANTHER" id="PTHR43820:SF4">
    <property type="entry name" value="HIGH-AFFINITY BRANCHED-CHAIN AMINO ACID TRANSPORT ATP-BINDING PROTEIN LIVF"/>
    <property type="match status" value="1"/>
</dbReference>
<dbReference type="EMBL" id="MT631700">
    <property type="protein sequence ID" value="QNO57729.1"/>
    <property type="molecule type" value="Genomic_DNA"/>
</dbReference>
<accession>A0A7G9ZBU5</accession>
<comment type="similarity">
    <text evidence="1">Belongs to the ABC transporter superfamily.</text>
</comment>
<dbReference type="CDD" id="cd03224">
    <property type="entry name" value="ABC_TM1139_LivF_branched"/>
    <property type="match status" value="1"/>
</dbReference>
<dbReference type="PROSITE" id="PS50893">
    <property type="entry name" value="ABC_TRANSPORTER_2"/>
    <property type="match status" value="1"/>
</dbReference>
<gene>
    <name evidence="7" type="primary">livG_1</name>
    <name evidence="7" type="ORF">GBAFDLPJ_00023</name>
</gene>
<dbReference type="InterPro" id="IPR017871">
    <property type="entry name" value="ABC_transporter-like_CS"/>
</dbReference>
<dbReference type="GO" id="GO:0005524">
    <property type="term" value="F:ATP binding"/>
    <property type="evidence" value="ECO:0007669"/>
    <property type="project" value="UniProtKB-KW"/>
</dbReference>
<keyword evidence="5" id="KW-0029">Amino-acid transport</keyword>
<dbReference type="PROSITE" id="PS00211">
    <property type="entry name" value="ABC_TRANSPORTER_1"/>
    <property type="match status" value="1"/>
</dbReference>
<evidence type="ECO:0000256" key="1">
    <source>
        <dbReference type="ARBA" id="ARBA00005417"/>
    </source>
</evidence>
<dbReference type="Pfam" id="PF00005">
    <property type="entry name" value="ABC_tran"/>
    <property type="match status" value="1"/>
</dbReference>
<keyword evidence="2" id="KW-0813">Transport</keyword>
<organism evidence="7">
    <name type="scientific">Candidatus Methanophaga sp. ANME-1 ERB7</name>
    <dbReference type="NCBI Taxonomy" id="2759913"/>
    <lineage>
        <taxon>Archaea</taxon>
        <taxon>Methanobacteriati</taxon>
        <taxon>Methanobacteriota</taxon>
        <taxon>Stenosarchaea group</taxon>
        <taxon>Methanomicrobia</taxon>
        <taxon>Candidatus Methanophagales</taxon>
        <taxon>Candidatus Methanophagaceae</taxon>
        <taxon>Candidatus Methanophaga</taxon>
    </lineage>
</organism>
<keyword evidence="3" id="KW-0547">Nucleotide-binding</keyword>
<dbReference type="GO" id="GO:0015658">
    <property type="term" value="F:branched-chain amino acid transmembrane transporter activity"/>
    <property type="evidence" value="ECO:0007669"/>
    <property type="project" value="InterPro"/>
</dbReference>
<dbReference type="SUPFAM" id="SSF52540">
    <property type="entry name" value="P-loop containing nucleoside triphosphate hydrolases"/>
    <property type="match status" value="1"/>
</dbReference>
<proteinExistence type="inferred from homology"/>
<keyword evidence="4 7" id="KW-0067">ATP-binding</keyword>
<dbReference type="GO" id="GO:0015807">
    <property type="term" value="P:L-amino acid transport"/>
    <property type="evidence" value="ECO:0007669"/>
    <property type="project" value="TreeGrafter"/>
</dbReference>
<feature type="domain" description="ABC transporter" evidence="6">
    <location>
        <begin position="7"/>
        <end position="239"/>
    </location>
</feature>
<evidence type="ECO:0000256" key="5">
    <source>
        <dbReference type="ARBA" id="ARBA00022970"/>
    </source>
</evidence>
<dbReference type="AlphaFoldDB" id="A0A7G9ZBU5"/>
<dbReference type="PANTHER" id="PTHR43820">
    <property type="entry name" value="HIGH-AFFINITY BRANCHED-CHAIN AMINO ACID TRANSPORT ATP-BINDING PROTEIN LIVF"/>
    <property type="match status" value="1"/>
</dbReference>
<dbReference type="InterPro" id="IPR003593">
    <property type="entry name" value="AAA+_ATPase"/>
</dbReference>
<reference evidence="7" key="1">
    <citation type="submission" date="2020-06" db="EMBL/GenBank/DDBJ databases">
        <title>Unique genomic features of the anaerobic methanotrophic archaea.</title>
        <authorList>
            <person name="Chadwick G.L."/>
            <person name="Skennerton C.T."/>
            <person name="Laso-Perez R."/>
            <person name="Leu A.O."/>
            <person name="Speth D.R."/>
            <person name="Yu H."/>
            <person name="Morgan-Lang C."/>
            <person name="Hatzenpichler R."/>
            <person name="Goudeau D."/>
            <person name="Malmstrom R."/>
            <person name="Brazelton W.J."/>
            <person name="Woyke T."/>
            <person name="Hallam S.J."/>
            <person name="Tyson G.W."/>
            <person name="Wegener G."/>
            <person name="Boetius A."/>
            <person name="Orphan V."/>
        </authorList>
    </citation>
    <scope>NUCLEOTIDE SEQUENCE</scope>
</reference>
<evidence type="ECO:0000259" key="6">
    <source>
        <dbReference type="PROSITE" id="PS50893"/>
    </source>
</evidence>
<dbReference type="InterPro" id="IPR030660">
    <property type="entry name" value="ABC_branched_ATPase_LivF/BraG"/>
</dbReference>
<dbReference type="Gene3D" id="3.40.50.300">
    <property type="entry name" value="P-loop containing nucleotide triphosphate hydrolases"/>
    <property type="match status" value="1"/>
</dbReference>
<dbReference type="GO" id="GO:0016887">
    <property type="term" value="F:ATP hydrolysis activity"/>
    <property type="evidence" value="ECO:0007669"/>
    <property type="project" value="InterPro"/>
</dbReference>
<dbReference type="SMART" id="SM00382">
    <property type="entry name" value="AAA"/>
    <property type="match status" value="1"/>
</dbReference>
<name>A0A7G9ZBU5_9EURY</name>
<dbReference type="InterPro" id="IPR052156">
    <property type="entry name" value="BCAA_Transport_ATP-bd_LivF"/>
</dbReference>
<evidence type="ECO:0000256" key="3">
    <source>
        <dbReference type="ARBA" id="ARBA00022741"/>
    </source>
</evidence>